<evidence type="ECO:0000256" key="2">
    <source>
        <dbReference type="ARBA" id="ARBA00022771"/>
    </source>
</evidence>
<dbReference type="Pfam" id="PF10551">
    <property type="entry name" value="MULE"/>
    <property type="match status" value="1"/>
</dbReference>
<evidence type="ECO:0000256" key="3">
    <source>
        <dbReference type="ARBA" id="ARBA00022833"/>
    </source>
</evidence>
<keyword evidence="1" id="KW-0479">Metal-binding</keyword>
<dbReference type="Pfam" id="PF04434">
    <property type="entry name" value="SWIM"/>
    <property type="match status" value="1"/>
</dbReference>
<dbReference type="PANTHER" id="PTHR47718:SF17">
    <property type="entry name" value="PROTEIN FAR1-RELATED SEQUENCE 5-LIKE"/>
    <property type="match status" value="1"/>
</dbReference>
<feature type="domain" description="SWIM-type" evidence="5">
    <location>
        <begin position="454"/>
        <end position="490"/>
    </location>
</feature>
<evidence type="ECO:0000259" key="5">
    <source>
        <dbReference type="PROSITE" id="PS50966"/>
    </source>
</evidence>
<dbReference type="Gramene" id="ONI06330">
    <property type="protein sequence ID" value="ONI06330"/>
    <property type="gene ID" value="PRUPE_5G053800"/>
</dbReference>
<dbReference type="EMBL" id="CM007655">
    <property type="protein sequence ID" value="ONI06330.1"/>
    <property type="molecule type" value="Genomic_DNA"/>
</dbReference>
<keyword evidence="2 4" id="KW-0863">Zinc-finger</keyword>
<dbReference type="InterPro" id="IPR018289">
    <property type="entry name" value="MULE_transposase_dom"/>
</dbReference>
<keyword evidence="3" id="KW-0862">Zinc</keyword>
<dbReference type="PANTHER" id="PTHR47718">
    <property type="entry name" value="OS01G0519700 PROTEIN"/>
    <property type="match status" value="1"/>
</dbReference>
<dbReference type="InterPro" id="IPR006564">
    <property type="entry name" value="Znf_PMZ"/>
</dbReference>
<proteinExistence type="predicted"/>
<gene>
    <name evidence="6" type="ORF">PRUPE_5G053800</name>
</gene>
<evidence type="ECO:0000256" key="1">
    <source>
        <dbReference type="ARBA" id="ARBA00022723"/>
    </source>
</evidence>
<accession>A0A251P5L5</accession>
<dbReference type="STRING" id="3760.A0A251P5L5"/>
<dbReference type="SMART" id="SM00575">
    <property type="entry name" value="ZnF_PMZ"/>
    <property type="match status" value="1"/>
</dbReference>
<dbReference type="PROSITE" id="PS50966">
    <property type="entry name" value="ZF_SWIM"/>
    <property type="match status" value="1"/>
</dbReference>
<keyword evidence="7" id="KW-1185">Reference proteome</keyword>
<dbReference type="GO" id="GO:0008270">
    <property type="term" value="F:zinc ion binding"/>
    <property type="evidence" value="ECO:0007669"/>
    <property type="project" value="UniProtKB-KW"/>
</dbReference>
<dbReference type="Proteomes" id="UP000006882">
    <property type="component" value="Chromosome G5"/>
</dbReference>
<dbReference type="Pfam" id="PF03101">
    <property type="entry name" value="FAR1"/>
    <property type="match status" value="1"/>
</dbReference>
<reference evidence="6 7" key="1">
    <citation type="journal article" date="2013" name="Nat. Genet.">
        <title>The high-quality draft genome of peach (Prunus persica) identifies unique patterns of genetic diversity, domestication and genome evolution.</title>
        <authorList>
            <consortium name="International Peach Genome Initiative"/>
            <person name="Verde I."/>
            <person name="Abbott A.G."/>
            <person name="Scalabrin S."/>
            <person name="Jung S."/>
            <person name="Shu S."/>
            <person name="Marroni F."/>
            <person name="Zhebentyayeva T."/>
            <person name="Dettori M.T."/>
            <person name="Grimwood J."/>
            <person name="Cattonaro F."/>
            <person name="Zuccolo A."/>
            <person name="Rossini L."/>
            <person name="Jenkins J."/>
            <person name="Vendramin E."/>
            <person name="Meisel L.A."/>
            <person name="Decroocq V."/>
            <person name="Sosinski B."/>
            <person name="Prochnik S."/>
            <person name="Mitros T."/>
            <person name="Policriti A."/>
            <person name="Cipriani G."/>
            <person name="Dondini L."/>
            <person name="Ficklin S."/>
            <person name="Goodstein D.M."/>
            <person name="Xuan P."/>
            <person name="Del Fabbro C."/>
            <person name="Aramini V."/>
            <person name="Copetti D."/>
            <person name="Gonzalez S."/>
            <person name="Horner D.S."/>
            <person name="Falchi R."/>
            <person name="Lucas S."/>
            <person name="Mica E."/>
            <person name="Maldonado J."/>
            <person name="Lazzari B."/>
            <person name="Bielenberg D."/>
            <person name="Pirona R."/>
            <person name="Miculan M."/>
            <person name="Barakat A."/>
            <person name="Testolin R."/>
            <person name="Stella A."/>
            <person name="Tartarini S."/>
            <person name="Tonutti P."/>
            <person name="Arus P."/>
            <person name="Orellana A."/>
            <person name="Wells C."/>
            <person name="Main D."/>
            <person name="Vizzotto G."/>
            <person name="Silva H."/>
            <person name="Salamini F."/>
            <person name="Schmutz J."/>
            <person name="Morgante M."/>
            <person name="Rokhsar D.S."/>
        </authorList>
    </citation>
    <scope>NUCLEOTIDE SEQUENCE [LARGE SCALE GENOMIC DNA]</scope>
    <source>
        <strain evidence="7">cv. Nemared</strain>
    </source>
</reference>
<evidence type="ECO:0000313" key="6">
    <source>
        <dbReference type="EMBL" id="ONI06330.1"/>
    </source>
</evidence>
<protein>
    <recommendedName>
        <fullName evidence="5">SWIM-type domain-containing protein</fullName>
    </recommendedName>
</protein>
<evidence type="ECO:0000256" key="4">
    <source>
        <dbReference type="PROSITE-ProRule" id="PRU00325"/>
    </source>
</evidence>
<dbReference type="AlphaFoldDB" id="A0A251P5L5"/>
<dbReference type="InterPro" id="IPR004330">
    <property type="entry name" value="FAR1_DNA_bnd_dom"/>
</dbReference>
<organism evidence="6 7">
    <name type="scientific">Prunus persica</name>
    <name type="common">Peach</name>
    <name type="synonym">Amygdalus persica</name>
    <dbReference type="NCBI Taxonomy" id="3760"/>
    <lineage>
        <taxon>Eukaryota</taxon>
        <taxon>Viridiplantae</taxon>
        <taxon>Streptophyta</taxon>
        <taxon>Embryophyta</taxon>
        <taxon>Tracheophyta</taxon>
        <taxon>Spermatophyta</taxon>
        <taxon>Magnoliopsida</taxon>
        <taxon>eudicotyledons</taxon>
        <taxon>Gunneridae</taxon>
        <taxon>Pentapetalae</taxon>
        <taxon>rosids</taxon>
        <taxon>fabids</taxon>
        <taxon>Rosales</taxon>
        <taxon>Rosaceae</taxon>
        <taxon>Amygdaloideae</taxon>
        <taxon>Amygdaleae</taxon>
        <taxon>Prunus</taxon>
    </lineage>
</organism>
<dbReference type="InterPro" id="IPR007527">
    <property type="entry name" value="Znf_SWIM"/>
</dbReference>
<evidence type="ECO:0000313" key="7">
    <source>
        <dbReference type="Proteomes" id="UP000006882"/>
    </source>
</evidence>
<name>A0A251P5L5_PRUPE</name>
<sequence length="562" mass="65129">MESFEEDLLGKVVSTEEDAYNLYNSYATRTGFTVRRGQKRYNTKKVLRQFSYFCSKEGFRLDSDPSKVSMANKLETRTGCEARIRFAFQDDNGMWKVSHFVSKHNHELAMPEERQFLRSNRKVSEAHLDCYNVVNKEKMVMIEAVQVDQENRMTNFFWRDGRSRIDYDCFGDVVVFDTTYRTNRYNMICAPFVGVNHHWKNVLFGCAFLLDEKTDSFIWLFETFLESMGGRKPKTIFTDQCQAMANGIEKVFPGVCHRLCSWHISQNAARNLGSYYGNPEFNHMFNKCLQGYCETKLEFQSTWDDLLAKFNLTGNLWLKTLYSLCAKWCPVFSQHIFTAKTKSSQRSKSTNNVFHQMSTKTMSLTQFVHHYDKQAEKMHSRELEESFCCNQGLLSRISKSSGPLNHAATIYTRKIFKLFEKEFVDSLGVMMHEVGSDGTIHSFELNEEGHKRVYIVQLNSLNCSISCSCEMFESMGLLCRHTLTKYAKKGFEASEHGELLQTKGKASVTLRRNTLMRTTYDVLTKASETENTTRIALQKLREIAGLIEKEMIKSKGEDYFSI</sequence>